<dbReference type="NCBIfam" id="TIGR03930">
    <property type="entry name" value="WXG100_ESAT6"/>
    <property type="match status" value="1"/>
</dbReference>
<protein>
    <recommendedName>
        <fullName evidence="1">ESAT-6-like protein</fullName>
    </recommendedName>
</protein>
<comment type="caution">
    <text evidence="2">The sequence shown here is derived from an EMBL/GenBank/DDBJ whole genome shotgun (WGS) entry which is preliminary data.</text>
</comment>
<dbReference type="Gene3D" id="1.10.287.1060">
    <property type="entry name" value="ESAT-6-like"/>
    <property type="match status" value="1"/>
</dbReference>
<dbReference type="RefSeq" id="WP_045842200.1">
    <property type="nucleotide sequence ID" value="NZ_CP083405.1"/>
</dbReference>
<comment type="similarity">
    <text evidence="1">Belongs to the WXG100 family.</text>
</comment>
<dbReference type="InterPro" id="IPR036689">
    <property type="entry name" value="ESAT-6-like_sf"/>
</dbReference>
<reference evidence="2 3" key="1">
    <citation type="journal article" date="2015" name="Proc. Natl. Acad. Sci. U.S.A.">
        <title>Insight into the evolution and origin of leprosy bacilli from the genome sequence of Mycobacterium lepromatosis.</title>
        <authorList>
            <person name="Singh P."/>
            <person name="Benjak A."/>
            <person name="Schuenemann V.J."/>
            <person name="Herbig A."/>
            <person name="Avanzi C."/>
            <person name="Busso P."/>
            <person name="Nieselt K."/>
            <person name="Krause J."/>
            <person name="Vera-Cabrera L."/>
            <person name="Cole S.T."/>
        </authorList>
    </citation>
    <scope>NUCLEOTIDE SEQUENCE [LARGE SCALE GENOMIC DNA]</scope>
    <source>
        <strain evidence="2 3">Mx1-22A</strain>
    </source>
</reference>
<evidence type="ECO:0000313" key="2">
    <source>
        <dbReference type="EMBL" id="KJX75912.1"/>
    </source>
</evidence>
<dbReference type="PATRIC" id="fig|480418.6.peg.161"/>
<dbReference type="Proteomes" id="UP000053699">
    <property type="component" value="Unassembled WGS sequence"/>
</dbReference>
<organism evidence="2 3">
    <name type="scientific">Mycobacterium lepromatosis</name>
    <dbReference type="NCBI Taxonomy" id="480418"/>
    <lineage>
        <taxon>Bacteria</taxon>
        <taxon>Bacillati</taxon>
        <taxon>Actinomycetota</taxon>
        <taxon>Actinomycetes</taxon>
        <taxon>Mycobacteriales</taxon>
        <taxon>Mycobacteriaceae</taxon>
        <taxon>Mycobacterium</taxon>
    </lineage>
</organism>
<dbReference type="STRING" id="480418.GCA_000975265_00988"/>
<dbReference type="AlphaFoldDB" id="A0A0F4ETG7"/>
<proteinExistence type="inferred from homology"/>
<dbReference type="EMBL" id="JRPY01000002">
    <property type="protein sequence ID" value="KJX75912.1"/>
    <property type="molecule type" value="Genomic_DNA"/>
</dbReference>
<dbReference type="SUPFAM" id="SSF140453">
    <property type="entry name" value="EsxAB dimer-like"/>
    <property type="match status" value="1"/>
</dbReference>
<dbReference type="SMR" id="A0A0F4ETG7"/>
<name>A0A0F4ETG7_9MYCO</name>
<keyword evidence="3" id="KW-1185">Reference proteome</keyword>
<sequence>MTQVWNFSSLQGVVADLQGSSCRIGELLDQCQESLATLQSSWHGSGNESYSMVQRRFNQNTTDINRALGDLVQAISNSADSMQHTEQGVMSMFSG</sequence>
<evidence type="ECO:0000256" key="1">
    <source>
        <dbReference type="RuleBase" id="RU362001"/>
    </source>
</evidence>
<gene>
    <name evidence="2" type="primary">esxA</name>
    <name evidence="2" type="ORF">MLPM_0049</name>
</gene>
<dbReference type="Pfam" id="PF06013">
    <property type="entry name" value="WXG100"/>
    <property type="match status" value="1"/>
</dbReference>
<dbReference type="InterPro" id="IPR010310">
    <property type="entry name" value="T7SS_ESAT-6-like"/>
</dbReference>
<dbReference type="OrthoDB" id="3387628at2"/>
<accession>A0A0F4ETG7</accession>
<evidence type="ECO:0000313" key="3">
    <source>
        <dbReference type="Proteomes" id="UP000053699"/>
    </source>
</evidence>